<dbReference type="Pfam" id="PF08787">
    <property type="entry name" value="Alginate_lyase2"/>
    <property type="match status" value="1"/>
</dbReference>
<evidence type="ECO:0000313" key="3">
    <source>
        <dbReference type="EMBL" id="KAG9239882.1"/>
    </source>
</evidence>
<dbReference type="InterPro" id="IPR014895">
    <property type="entry name" value="Alginate_lyase_2"/>
</dbReference>
<dbReference type="Proteomes" id="UP000887226">
    <property type="component" value="Unassembled WGS sequence"/>
</dbReference>
<accession>A0A9P7YUY8</accession>
<keyword evidence="4" id="KW-1185">Reference proteome</keyword>
<keyword evidence="3" id="KW-0456">Lyase</keyword>
<dbReference type="SUPFAM" id="SSF49899">
    <property type="entry name" value="Concanavalin A-like lectins/glucanases"/>
    <property type="match status" value="1"/>
</dbReference>
<dbReference type="Gene3D" id="2.60.120.200">
    <property type="match status" value="1"/>
</dbReference>
<organism evidence="3 4">
    <name type="scientific">Calycina marina</name>
    <dbReference type="NCBI Taxonomy" id="1763456"/>
    <lineage>
        <taxon>Eukaryota</taxon>
        <taxon>Fungi</taxon>
        <taxon>Dikarya</taxon>
        <taxon>Ascomycota</taxon>
        <taxon>Pezizomycotina</taxon>
        <taxon>Leotiomycetes</taxon>
        <taxon>Helotiales</taxon>
        <taxon>Pezizellaceae</taxon>
        <taxon>Calycina</taxon>
    </lineage>
</organism>
<dbReference type="AlphaFoldDB" id="A0A9P7YUY8"/>
<gene>
    <name evidence="3" type="ORF">BJ878DRAFT_529978</name>
</gene>
<keyword evidence="1" id="KW-0732">Signal</keyword>
<proteinExistence type="predicted"/>
<evidence type="ECO:0000259" key="2">
    <source>
        <dbReference type="Pfam" id="PF08787"/>
    </source>
</evidence>
<feature type="signal peptide" evidence="1">
    <location>
        <begin position="1"/>
        <end position="20"/>
    </location>
</feature>
<sequence length="243" mass="26064">MSIRKAPYLCALLLVANSLAENTAPSTQPKFTDVLSRAELQYPVSVVAANSDDLLDGFAASYFDLSDDLLMQFEIAGSSNRCELRQLETSGELSAWDCTGSTPQVATATIAIPDQAEGIEEVTVMQIHDTLSSPALRISWVSSVTIDGVTSENVVIATIREGLESDSATVKTVLKAHTTESTDFGITAENGEVTITVDGTTMLDKASISAYSKSTCYFKAGAYNNHPTDDDAVARTTFLELEW</sequence>
<name>A0A9P7YUY8_9HELO</name>
<comment type="caution">
    <text evidence="3">The sequence shown here is derived from an EMBL/GenBank/DDBJ whole genome shotgun (WGS) entry which is preliminary data.</text>
</comment>
<dbReference type="EMBL" id="MU254768">
    <property type="protein sequence ID" value="KAG9239882.1"/>
    <property type="molecule type" value="Genomic_DNA"/>
</dbReference>
<dbReference type="GO" id="GO:0016829">
    <property type="term" value="F:lyase activity"/>
    <property type="evidence" value="ECO:0007669"/>
    <property type="project" value="UniProtKB-KW"/>
</dbReference>
<feature type="domain" description="Alginate lyase 2" evidence="2">
    <location>
        <begin position="39"/>
        <end position="241"/>
    </location>
</feature>
<protein>
    <submittedName>
        <fullName evidence="3">Alginate lyase 2</fullName>
    </submittedName>
</protein>
<evidence type="ECO:0000313" key="4">
    <source>
        <dbReference type="Proteomes" id="UP000887226"/>
    </source>
</evidence>
<feature type="chain" id="PRO_5040288231" evidence="1">
    <location>
        <begin position="21"/>
        <end position="243"/>
    </location>
</feature>
<evidence type="ECO:0000256" key="1">
    <source>
        <dbReference type="SAM" id="SignalP"/>
    </source>
</evidence>
<reference evidence="3" key="1">
    <citation type="journal article" date="2021" name="IMA Fungus">
        <title>Genomic characterization of three marine fungi, including Emericellopsis atlantica sp. nov. with signatures of a generalist lifestyle and marine biomass degradation.</title>
        <authorList>
            <person name="Hagestad O.C."/>
            <person name="Hou L."/>
            <person name="Andersen J.H."/>
            <person name="Hansen E.H."/>
            <person name="Altermark B."/>
            <person name="Li C."/>
            <person name="Kuhnert E."/>
            <person name="Cox R.J."/>
            <person name="Crous P.W."/>
            <person name="Spatafora J.W."/>
            <person name="Lail K."/>
            <person name="Amirebrahimi M."/>
            <person name="Lipzen A."/>
            <person name="Pangilinan J."/>
            <person name="Andreopoulos W."/>
            <person name="Hayes R.D."/>
            <person name="Ng V."/>
            <person name="Grigoriev I.V."/>
            <person name="Jackson S.A."/>
            <person name="Sutton T.D.S."/>
            <person name="Dobson A.D.W."/>
            <person name="Rama T."/>
        </authorList>
    </citation>
    <scope>NUCLEOTIDE SEQUENCE</scope>
    <source>
        <strain evidence="3">TRa3180A</strain>
    </source>
</reference>
<dbReference type="InterPro" id="IPR013320">
    <property type="entry name" value="ConA-like_dom_sf"/>
</dbReference>